<keyword evidence="2" id="KW-0808">Transferase</keyword>
<comment type="caution">
    <text evidence="5">The sequence shown here is derived from an EMBL/GenBank/DDBJ whole genome shotgun (WGS) entry which is preliminary data.</text>
</comment>
<dbReference type="GO" id="GO:0043720">
    <property type="term" value="F:3-keto-5-aminohexanoate cleavage activity"/>
    <property type="evidence" value="ECO:0007669"/>
    <property type="project" value="InterPro"/>
</dbReference>
<accession>X1V733</accession>
<dbReference type="EMBL" id="BARW01033632">
    <property type="protein sequence ID" value="GAJ11842.1"/>
    <property type="molecule type" value="Genomic_DNA"/>
</dbReference>
<dbReference type="Pfam" id="PF05853">
    <property type="entry name" value="BKACE"/>
    <property type="match status" value="1"/>
</dbReference>
<evidence type="ECO:0000256" key="1">
    <source>
        <dbReference type="ARBA" id="ARBA00001947"/>
    </source>
</evidence>
<sequence length="141" mass="15667">MIATDKLIICVAPCGSFLTKEANPNIPTNPEEIAEEVYRAWNEGASLAHIHARNKDGMATTDPEVFREITRLIKEKGCDIILEFSTSPGREKEASVEDGFRVLEASPELVSFNVGIGVFMRAGKELLRPWTRSFGERMLKG</sequence>
<reference evidence="5" key="1">
    <citation type="journal article" date="2014" name="Front. Microbiol.">
        <title>High frequency of phylogenetically diverse reductive dehalogenase-homologous genes in deep subseafloor sedimentary metagenomes.</title>
        <authorList>
            <person name="Kawai M."/>
            <person name="Futagami T."/>
            <person name="Toyoda A."/>
            <person name="Takaki Y."/>
            <person name="Nishi S."/>
            <person name="Hori S."/>
            <person name="Arai W."/>
            <person name="Tsubouchi T."/>
            <person name="Morono Y."/>
            <person name="Uchiyama I."/>
            <person name="Ito T."/>
            <person name="Fujiyama A."/>
            <person name="Inagaki F."/>
            <person name="Takami H."/>
        </authorList>
    </citation>
    <scope>NUCLEOTIDE SEQUENCE</scope>
    <source>
        <strain evidence="5">Expedition CK06-06</strain>
    </source>
</reference>
<evidence type="ECO:0008006" key="6">
    <source>
        <dbReference type="Google" id="ProtNLM"/>
    </source>
</evidence>
<dbReference type="Gene3D" id="3.20.20.70">
    <property type="entry name" value="Aldolase class I"/>
    <property type="match status" value="1"/>
</dbReference>
<dbReference type="PANTHER" id="PTHR37418:SF2">
    <property type="entry name" value="3-KETO-5-AMINOHEXANOATE CLEAVAGE ENZYME"/>
    <property type="match status" value="1"/>
</dbReference>
<dbReference type="InterPro" id="IPR013785">
    <property type="entry name" value="Aldolase_TIM"/>
</dbReference>
<evidence type="ECO:0000313" key="5">
    <source>
        <dbReference type="EMBL" id="GAJ11842.1"/>
    </source>
</evidence>
<gene>
    <name evidence="5" type="ORF">S12H4_52924</name>
</gene>
<comment type="cofactor">
    <cofactor evidence="1">
        <name>Zn(2+)</name>
        <dbReference type="ChEBI" id="CHEBI:29105"/>
    </cofactor>
</comment>
<proteinExistence type="predicted"/>
<dbReference type="GO" id="GO:0046872">
    <property type="term" value="F:metal ion binding"/>
    <property type="evidence" value="ECO:0007669"/>
    <property type="project" value="UniProtKB-KW"/>
</dbReference>
<keyword evidence="3" id="KW-0479">Metal-binding</keyword>
<organism evidence="5">
    <name type="scientific">marine sediment metagenome</name>
    <dbReference type="NCBI Taxonomy" id="412755"/>
    <lineage>
        <taxon>unclassified sequences</taxon>
        <taxon>metagenomes</taxon>
        <taxon>ecological metagenomes</taxon>
    </lineage>
</organism>
<dbReference type="AlphaFoldDB" id="X1V733"/>
<protein>
    <recommendedName>
        <fullName evidence="6">3-keto-5-aminohexanoate cleavage enzyme</fullName>
    </recommendedName>
</protein>
<evidence type="ECO:0000256" key="4">
    <source>
        <dbReference type="ARBA" id="ARBA00022833"/>
    </source>
</evidence>
<keyword evidence="4" id="KW-0862">Zinc</keyword>
<evidence type="ECO:0000256" key="3">
    <source>
        <dbReference type="ARBA" id="ARBA00022723"/>
    </source>
</evidence>
<dbReference type="PANTHER" id="PTHR37418">
    <property type="entry name" value="3-KETO-5-AMINOHEXANOATE CLEAVAGE ENZYME-RELATED"/>
    <property type="match status" value="1"/>
</dbReference>
<feature type="non-terminal residue" evidence="5">
    <location>
        <position position="141"/>
    </location>
</feature>
<evidence type="ECO:0000256" key="2">
    <source>
        <dbReference type="ARBA" id="ARBA00022679"/>
    </source>
</evidence>
<name>X1V733_9ZZZZ</name>
<dbReference type="InterPro" id="IPR008567">
    <property type="entry name" value="BKACE"/>
</dbReference>